<evidence type="ECO:0000313" key="5">
    <source>
        <dbReference type="EMBL" id="MPM04543.1"/>
    </source>
</evidence>
<dbReference type="PANTHER" id="PTHR15892:SF2">
    <property type="entry name" value="LARGE RIBOSOMAL SUBUNIT PROTEIN UL30M"/>
    <property type="match status" value="1"/>
</dbReference>
<dbReference type="GO" id="GO:0003735">
    <property type="term" value="F:structural constituent of ribosome"/>
    <property type="evidence" value="ECO:0007669"/>
    <property type="project" value="InterPro"/>
</dbReference>
<comment type="similarity">
    <text evidence="1">Belongs to the universal ribosomal protein uL30 family.</text>
</comment>
<dbReference type="GO" id="GO:0006412">
    <property type="term" value="P:translation"/>
    <property type="evidence" value="ECO:0007669"/>
    <property type="project" value="InterPro"/>
</dbReference>
<evidence type="ECO:0000256" key="2">
    <source>
        <dbReference type="ARBA" id="ARBA00022980"/>
    </source>
</evidence>
<dbReference type="InterPro" id="IPR036919">
    <property type="entry name" value="Ribo_uL30_ferredoxin-like_sf"/>
</dbReference>
<gene>
    <name evidence="5" type="primary">rpmD_15</name>
    <name evidence="5" type="ORF">SDC9_50821</name>
</gene>
<dbReference type="InterPro" id="IPR016082">
    <property type="entry name" value="Ribosomal_uL30_ferredoxin-like"/>
</dbReference>
<evidence type="ECO:0000256" key="3">
    <source>
        <dbReference type="ARBA" id="ARBA00023274"/>
    </source>
</evidence>
<evidence type="ECO:0000256" key="1">
    <source>
        <dbReference type="ARBA" id="ARBA00007594"/>
    </source>
</evidence>
<keyword evidence="3" id="KW-0687">Ribonucleoprotein</keyword>
<reference evidence="5" key="1">
    <citation type="submission" date="2019-08" db="EMBL/GenBank/DDBJ databases">
        <authorList>
            <person name="Kucharzyk K."/>
            <person name="Murdoch R.W."/>
            <person name="Higgins S."/>
            <person name="Loffler F."/>
        </authorList>
    </citation>
    <scope>NUCLEOTIDE SEQUENCE</scope>
</reference>
<dbReference type="CDD" id="cd01658">
    <property type="entry name" value="Ribosomal_L30"/>
    <property type="match status" value="1"/>
</dbReference>
<keyword evidence="2 5" id="KW-0689">Ribosomal protein</keyword>
<protein>
    <submittedName>
        <fullName evidence="5">50S ribosomal protein L30</fullName>
    </submittedName>
</protein>
<dbReference type="Gene3D" id="3.30.1390.20">
    <property type="entry name" value="Ribosomal protein L30, ferredoxin-like fold domain"/>
    <property type="match status" value="1"/>
</dbReference>
<proteinExistence type="inferred from homology"/>
<dbReference type="FunFam" id="3.30.1390.20:FF:000001">
    <property type="entry name" value="50S ribosomal protein L30"/>
    <property type="match status" value="1"/>
</dbReference>
<accession>A0A644WQH3</accession>
<comment type="caution">
    <text evidence="5">The sequence shown here is derived from an EMBL/GenBank/DDBJ whole genome shotgun (WGS) entry which is preliminary data.</text>
</comment>
<organism evidence="5">
    <name type="scientific">bioreactor metagenome</name>
    <dbReference type="NCBI Taxonomy" id="1076179"/>
    <lineage>
        <taxon>unclassified sequences</taxon>
        <taxon>metagenomes</taxon>
        <taxon>ecological metagenomes</taxon>
    </lineage>
</organism>
<dbReference type="NCBIfam" id="TIGR01308">
    <property type="entry name" value="rpmD_bact"/>
    <property type="match status" value="1"/>
</dbReference>
<dbReference type="HAMAP" id="MF_01371_B">
    <property type="entry name" value="Ribosomal_uL30_B"/>
    <property type="match status" value="1"/>
</dbReference>
<dbReference type="SUPFAM" id="SSF55129">
    <property type="entry name" value="Ribosomal protein L30p/L7e"/>
    <property type="match status" value="1"/>
</dbReference>
<dbReference type="InterPro" id="IPR005996">
    <property type="entry name" value="Ribosomal_uL30_bac-type"/>
</dbReference>
<dbReference type="Pfam" id="PF00327">
    <property type="entry name" value="Ribosomal_L30"/>
    <property type="match status" value="1"/>
</dbReference>
<feature type="domain" description="Large ribosomal subunit protein uL30-like ferredoxin-like fold" evidence="4">
    <location>
        <begin position="7"/>
        <end position="57"/>
    </location>
</feature>
<evidence type="ECO:0000259" key="4">
    <source>
        <dbReference type="Pfam" id="PF00327"/>
    </source>
</evidence>
<dbReference type="AlphaFoldDB" id="A0A644WQH3"/>
<dbReference type="PIRSF" id="PIRSF002211">
    <property type="entry name" value="Ribosomal_L30_bac-type"/>
    <property type="match status" value="1"/>
</dbReference>
<dbReference type="PANTHER" id="PTHR15892">
    <property type="entry name" value="MITOCHONDRIAL RIBOSOMAL PROTEIN L30"/>
    <property type="match status" value="1"/>
</dbReference>
<sequence length="61" mass="6936">MIKMATIKIQQVRSKIKCPKNQKLTLEALGLRKMNAVVEHEATPQILGMVEKVKHLVKVIE</sequence>
<dbReference type="EMBL" id="VSSQ01001048">
    <property type="protein sequence ID" value="MPM04543.1"/>
    <property type="molecule type" value="Genomic_DNA"/>
</dbReference>
<name>A0A644WQH3_9ZZZZ</name>
<dbReference type="GO" id="GO:0022625">
    <property type="term" value="C:cytosolic large ribosomal subunit"/>
    <property type="evidence" value="ECO:0007669"/>
    <property type="project" value="TreeGrafter"/>
</dbReference>